<name>A0AC61Y6M9_9FLAO</name>
<dbReference type="Proteomes" id="UP000356253">
    <property type="component" value="Unassembled WGS sequence"/>
</dbReference>
<keyword evidence="2" id="KW-1185">Reference proteome</keyword>
<evidence type="ECO:0000313" key="2">
    <source>
        <dbReference type="Proteomes" id="UP000356253"/>
    </source>
</evidence>
<protein>
    <submittedName>
        <fullName evidence="1">Uncharacterized protein</fullName>
    </submittedName>
</protein>
<proteinExistence type="predicted"/>
<accession>A0AC61Y6M9</accession>
<gene>
    <name evidence="1" type="ORF">FVB9532_01327</name>
</gene>
<reference evidence="1" key="1">
    <citation type="submission" date="2019-09" db="EMBL/GenBank/DDBJ databases">
        <authorList>
            <person name="Rodrigo-Torres L."/>
            <person name="Arahal R. D."/>
            <person name="Lucena T."/>
        </authorList>
    </citation>
    <scope>NUCLEOTIDE SEQUENCE</scope>
    <source>
        <strain evidence="1">ISS653</strain>
    </source>
</reference>
<sequence length="274" mass="32519">MLLSAVSCNFLEQPQTEEAIARVNQNYLYKKDLKGILPEDLSAGDSAIFVNNYINNWATEQILLDQAKLNLPNSQQEEFESLVKDYKRELFTEAYKDLILQKEMDTLISEEDIETFFENNRANFKLNEDLVKFRYIYLNKKFPKLNKIKQELERFSKEDQKALSKETLKFKAYSLNDSVWVSSKDFYNEIAFLREKENKDFLKENNFLQQEDSLGVYLVKIEEVLLRNENAPLEYAKPTVKQILLNRRKLELSKDFEKEITKDAIKHNKFEIYN</sequence>
<comment type="caution">
    <text evidence="1">The sequence shown here is derived from an EMBL/GenBank/DDBJ whole genome shotgun (WGS) entry which is preliminary data.</text>
</comment>
<organism evidence="1 2">
    <name type="scientific">Mesonia oceanica</name>
    <dbReference type="NCBI Taxonomy" id="2687242"/>
    <lineage>
        <taxon>Bacteria</taxon>
        <taxon>Pseudomonadati</taxon>
        <taxon>Bacteroidota</taxon>
        <taxon>Flavobacteriia</taxon>
        <taxon>Flavobacteriales</taxon>
        <taxon>Flavobacteriaceae</taxon>
        <taxon>Mesonia</taxon>
    </lineage>
</organism>
<dbReference type="EMBL" id="CABVMM010000004">
    <property type="protein sequence ID" value="VVV00063.1"/>
    <property type="molecule type" value="Genomic_DNA"/>
</dbReference>
<evidence type="ECO:0000313" key="1">
    <source>
        <dbReference type="EMBL" id="VVV00063.1"/>
    </source>
</evidence>